<dbReference type="Pfam" id="PF04390">
    <property type="entry name" value="LptE"/>
    <property type="match status" value="1"/>
</dbReference>
<keyword evidence="2" id="KW-1185">Reference proteome</keyword>
<dbReference type="GO" id="GO:0019867">
    <property type="term" value="C:outer membrane"/>
    <property type="evidence" value="ECO:0007669"/>
    <property type="project" value="InterPro"/>
</dbReference>
<dbReference type="EMBL" id="FYEH01000014">
    <property type="protein sequence ID" value="SNB75895.1"/>
    <property type="molecule type" value="Genomic_DNA"/>
</dbReference>
<dbReference type="GO" id="GO:0043165">
    <property type="term" value="P:Gram-negative-bacterium-type cell outer membrane assembly"/>
    <property type="evidence" value="ECO:0007669"/>
    <property type="project" value="InterPro"/>
</dbReference>
<dbReference type="InterPro" id="IPR006311">
    <property type="entry name" value="TAT_signal"/>
</dbReference>
<gene>
    <name evidence="1" type="ORF">SAMN07250955_11430</name>
</gene>
<accession>A0A212RTH4</accession>
<dbReference type="Gene3D" id="3.30.160.150">
    <property type="entry name" value="Lipoprotein like domain"/>
    <property type="match status" value="1"/>
</dbReference>
<evidence type="ECO:0000313" key="2">
    <source>
        <dbReference type="Proteomes" id="UP000197065"/>
    </source>
</evidence>
<protein>
    <submittedName>
        <fullName evidence="1">LPS-assembly lipoprotein</fullName>
    </submittedName>
</protein>
<name>A0A212RTH4_9PROT</name>
<dbReference type="AlphaFoldDB" id="A0A212RTH4"/>
<organism evidence="1 2">
    <name type="scientific">Arboricoccus pini</name>
    <dbReference type="NCBI Taxonomy" id="1963835"/>
    <lineage>
        <taxon>Bacteria</taxon>
        <taxon>Pseudomonadati</taxon>
        <taxon>Pseudomonadota</taxon>
        <taxon>Alphaproteobacteria</taxon>
        <taxon>Geminicoccales</taxon>
        <taxon>Geminicoccaceae</taxon>
        <taxon>Arboricoccus</taxon>
    </lineage>
</organism>
<dbReference type="OrthoDB" id="8480109at2"/>
<dbReference type="InterPro" id="IPR007485">
    <property type="entry name" value="LPS_assembly_LptE"/>
</dbReference>
<proteinExistence type="predicted"/>
<dbReference type="Proteomes" id="UP000197065">
    <property type="component" value="Unassembled WGS sequence"/>
</dbReference>
<dbReference type="PROSITE" id="PS51318">
    <property type="entry name" value="TAT"/>
    <property type="match status" value="1"/>
</dbReference>
<dbReference type="RefSeq" id="WP_088562542.1">
    <property type="nucleotide sequence ID" value="NZ_FYEH01000014.1"/>
</dbReference>
<sequence length="180" mass="19727">MSSSEPGDTRRRLLSRGGTALGLAALGLAGCNLRPMYAPGGEGAFSGTLPTVDVKIEQTRMGQALRNQLLTMLNPNGQAQGPPEYALYFETQRYENPLAIQLNATITRYDLILLASFQLRRMSDQAIVYQSAVREVASYNVVRAPYATAVAAEDAERRAIKEIALDIRNRLALYFSGLRS</sequence>
<keyword evidence="1" id="KW-0449">Lipoprotein</keyword>
<evidence type="ECO:0000313" key="1">
    <source>
        <dbReference type="EMBL" id="SNB75895.1"/>
    </source>
</evidence>
<reference evidence="1 2" key="1">
    <citation type="submission" date="2017-06" db="EMBL/GenBank/DDBJ databases">
        <authorList>
            <person name="Kim H.J."/>
            <person name="Triplett B.A."/>
        </authorList>
    </citation>
    <scope>NUCLEOTIDE SEQUENCE [LARGE SCALE GENOMIC DNA]</scope>
    <source>
        <strain evidence="1 2">B29T1</strain>
    </source>
</reference>